<reference evidence="2" key="1">
    <citation type="submission" date="2020-03" db="EMBL/GenBank/DDBJ databases">
        <authorList>
            <person name="Weist P."/>
        </authorList>
    </citation>
    <scope>NUCLEOTIDE SEQUENCE</scope>
</reference>
<accession>A0A9N7TV87</accession>
<keyword evidence="3" id="KW-1185">Reference proteome</keyword>
<gene>
    <name evidence="2" type="ORF">PLEPLA_LOCUS6127</name>
</gene>
<dbReference type="AlphaFoldDB" id="A0A9N7TV87"/>
<sequence length="197" mass="21326">MNKYIPPEQQNLEQSPAALEFSSPLESCWGGDALSDCPVKSWEARGERRPAPGLLQVGPAQPCLLRLLLWRQMVSQSAAENQTTNKDEGSGGRGQLGTEGAAHFNLAFRDTDQWGTPPLYLTCSHILTRVMALVFSGETHFLRRSLMFYCRGAEALSDLSPPPRAAQGPRHRAALLGSGAPALAVEEPPLPSPHSSL</sequence>
<evidence type="ECO:0000256" key="1">
    <source>
        <dbReference type="SAM" id="MobiDB-lite"/>
    </source>
</evidence>
<organism evidence="2 3">
    <name type="scientific">Pleuronectes platessa</name>
    <name type="common">European plaice</name>
    <dbReference type="NCBI Taxonomy" id="8262"/>
    <lineage>
        <taxon>Eukaryota</taxon>
        <taxon>Metazoa</taxon>
        <taxon>Chordata</taxon>
        <taxon>Craniata</taxon>
        <taxon>Vertebrata</taxon>
        <taxon>Euteleostomi</taxon>
        <taxon>Actinopterygii</taxon>
        <taxon>Neopterygii</taxon>
        <taxon>Teleostei</taxon>
        <taxon>Neoteleostei</taxon>
        <taxon>Acanthomorphata</taxon>
        <taxon>Carangaria</taxon>
        <taxon>Pleuronectiformes</taxon>
        <taxon>Pleuronectoidei</taxon>
        <taxon>Pleuronectidae</taxon>
        <taxon>Pleuronectes</taxon>
    </lineage>
</organism>
<proteinExistence type="predicted"/>
<feature type="compositionally biased region" description="Low complexity" evidence="1">
    <location>
        <begin position="174"/>
        <end position="187"/>
    </location>
</feature>
<dbReference type="Proteomes" id="UP001153269">
    <property type="component" value="Unassembled WGS sequence"/>
</dbReference>
<protein>
    <submittedName>
        <fullName evidence="2">Uncharacterized protein</fullName>
    </submittedName>
</protein>
<dbReference type="EMBL" id="CADEAL010000316">
    <property type="protein sequence ID" value="CAB1418303.1"/>
    <property type="molecule type" value="Genomic_DNA"/>
</dbReference>
<feature type="region of interest" description="Disordered" evidence="1">
    <location>
        <begin position="159"/>
        <end position="197"/>
    </location>
</feature>
<evidence type="ECO:0000313" key="2">
    <source>
        <dbReference type="EMBL" id="CAB1418303.1"/>
    </source>
</evidence>
<evidence type="ECO:0000313" key="3">
    <source>
        <dbReference type="Proteomes" id="UP001153269"/>
    </source>
</evidence>
<comment type="caution">
    <text evidence="2">The sequence shown here is derived from an EMBL/GenBank/DDBJ whole genome shotgun (WGS) entry which is preliminary data.</text>
</comment>
<name>A0A9N7TV87_PLEPL</name>
<feature type="compositionally biased region" description="Pro residues" evidence="1">
    <location>
        <begin position="188"/>
        <end position="197"/>
    </location>
</feature>